<name>A0A557P385_9VIBR</name>
<protein>
    <recommendedName>
        <fullName evidence="3">L-threonine 3-dehydrogenase</fullName>
    </recommendedName>
</protein>
<dbReference type="EMBL" id="VMKJ01000026">
    <property type="protein sequence ID" value="TVO35099.1"/>
    <property type="molecule type" value="Genomic_DNA"/>
</dbReference>
<evidence type="ECO:0008006" key="3">
    <source>
        <dbReference type="Google" id="ProtNLM"/>
    </source>
</evidence>
<dbReference type="Gene3D" id="3.90.180.10">
    <property type="entry name" value="Medium-chain alcohol dehydrogenases, catalytic domain"/>
    <property type="match status" value="1"/>
</dbReference>
<organism evidence="1 2">
    <name type="scientific">Vibrio algivorus</name>
    <dbReference type="NCBI Taxonomy" id="1667024"/>
    <lineage>
        <taxon>Bacteria</taxon>
        <taxon>Pseudomonadati</taxon>
        <taxon>Pseudomonadota</taxon>
        <taxon>Gammaproteobacteria</taxon>
        <taxon>Vibrionales</taxon>
        <taxon>Vibrionaceae</taxon>
        <taxon>Vibrio</taxon>
    </lineage>
</organism>
<accession>A0A557P385</accession>
<reference evidence="1 2" key="1">
    <citation type="submission" date="2019-07" db="EMBL/GenBank/DDBJ databases">
        <title>The draft genome sequence of Vibrio algivorus M1486.</title>
        <authorList>
            <person name="Meng X."/>
        </authorList>
    </citation>
    <scope>NUCLEOTIDE SEQUENCE [LARGE SCALE GENOMIC DNA]</scope>
    <source>
        <strain evidence="1 2">M1486</strain>
    </source>
</reference>
<dbReference type="Proteomes" id="UP000319828">
    <property type="component" value="Unassembled WGS sequence"/>
</dbReference>
<proteinExistence type="predicted"/>
<gene>
    <name evidence="1" type="ORF">FOF44_12410</name>
</gene>
<evidence type="ECO:0000313" key="1">
    <source>
        <dbReference type="EMBL" id="TVO35099.1"/>
    </source>
</evidence>
<comment type="caution">
    <text evidence="1">The sequence shown here is derived from an EMBL/GenBank/DDBJ whole genome shotgun (WGS) entry which is preliminary data.</text>
</comment>
<evidence type="ECO:0000313" key="2">
    <source>
        <dbReference type="Proteomes" id="UP000319828"/>
    </source>
</evidence>
<sequence length="62" mass="7246">MKYKNMYLLNLFETWYKMASLIQSGLDLTPIITHHFSVDDFQEGFDTMRGGLSGKVILDWTK</sequence>
<dbReference type="AlphaFoldDB" id="A0A557P385"/>
<dbReference type="OrthoDB" id="5881399at2"/>